<evidence type="ECO:0000256" key="3">
    <source>
        <dbReference type="ARBA" id="ARBA00022475"/>
    </source>
</evidence>
<evidence type="ECO:0000256" key="7">
    <source>
        <dbReference type="ARBA" id="ARBA00022989"/>
    </source>
</evidence>
<keyword evidence="4" id="KW-0997">Cell inner membrane</keyword>
<dbReference type="GO" id="GO:0042371">
    <property type="term" value="P:vitamin K biosynthetic process"/>
    <property type="evidence" value="ECO:0007669"/>
    <property type="project" value="TreeGrafter"/>
</dbReference>
<proteinExistence type="inferred from homology"/>
<dbReference type="Pfam" id="PF01040">
    <property type="entry name" value="UbiA"/>
    <property type="match status" value="1"/>
</dbReference>
<dbReference type="GO" id="GO:0046428">
    <property type="term" value="F:1,4-dihydroxy-2-naphthoate polyprenyltransferase activity"/>
    <property type="evidence" value="ECO:0007669"/>
    <property type="project" value="UniProtKB-UniRule"/>
</dbReference>
<dbReference type="CDD" id="cd13962">
    <property type="entry name" value="PT_UbiA_UBIAD1"/>
    <property type="match status" value="1"/>
</dbReference>
<dbReference type="UniPathway" id="UPA00079">
    <property type="reaction ID" value="UER00168"/>
</dbReference>
<comment type="caution">
    <text evidence="11">The sequence shown here is derived from an EMBL/GenBank/DDBJ whole genome shotgun (WGS) entry which is preliminary data.</text>
</comment>
<dbReference type="GO" id="GO:0009234">
    <property type="term" value="P:menaquinone biosynthetic process"/>
    <property type="evidence" value="ECO:0007669"/>
    <property type="project" value="UniProtKB-UniRule"/>
</dbReference>
<dbReference type="InterPro" id="IPR026046">
    <property type="entry name" value="UBIAD1"/>
</dbReference>
<dbReference type="OrthoDB" id="9767568at2"/>
<comment type="catalytic activity">
    <reaction evidence="9">
        <text>an all-trans-polyprenyl diphosphate + 1,4-dihydroxy-2-naphthoate + H(+) = a 2-demethylmenaquinol + CO2 + diphosphate</text>
        <dbReference type="Rhea" id="RHEA:26478"/>
        <dbReference type="Rhea" id="RHEA-COMP:9563"/>
        <dbReference type="Rhea" id="RHEA-COMP:9564"/>
        <dbReference type="ChEBI" id="CHEBI:11173"/>
        <dbReference type="ChEBI" id="CHEBI:15378"/>
        <dbReference type="ChEBI" id="CHEBI:16526"/>
        <dbReference type="ChEBI" id="CHEBI:33019"/>
        <dbReference type="ChEBI" id="CHEBI:55437"/>
        <dbReference type="ChEBI" id="CHEBI:58914"/>
        <dbReference type="EC" id="2.5.1.74"/>
    </reaction>
</comment>
<dbReference type="PANTHER" id="PTHR13929:SF0">
    <property type="entry name" value="UBIA PRENYLTRANSFERASE DOMAIN-CONTAINING PROTEIN 1"/>
    <property type="match status" value="1"/>
</dbReference>
<evidence type="ECO:0000256" key="1">
    <source>
        <dbReference type="ARBA" id="ARBA00004141"/>
    </source>
</evidence>
<name>A0A178IGD5_9BACT</name>
<evidence type="ECO:0000313" key="12">
    <source>
        <dbReference type="Proteomes" id="UP000078486"/>
    </source>
</evidence>
<evidence type="ECO:0000256" key="9">
    <source>
        <dbReference type="HAMAP-Rule" id="MF_01937"/>
    </source>
</evidence>
<evidence type="ECO:0000256" key="8">
    <source>
        <dbReference type="ARBA" id="ARBA00023136"/>
    </source>
</evidence>
<feature type="transmembrane region" description="Helical" evidence="9">
    <location>
        <begin position="173"/>
        <end position="192"/>
    </location>
</feature>
<comment type="pathway">
    <text evidence="9">Quinol/quinone metabolism; menaquinone biosynthesis; menaquinol from 1,4-dihydroxy-2-naphthoate: step 1/2.</text>
</comment>
<evidence type="ECO:0000256" key="10">
    <source>
        <dbReference type="NCBIfam" id="TIGR00751"/>
    </source>
</evidence>
<feature type="transmembrane region" description="Helical" evidence="9">
    <location>
        <begin position="272"/>
        <end position="294"/>
    </location>
</feature>
<feature type="transmembrane region" description="Helical" evidence="9">
    <location>
        <begin position="243"/>
        <end position="260"/>
    </location>
</feature>
<sequence length="295" mass="31278">MTERPSSFQIWFQAARPRTLPAAVAPVLAGSALAWHDGGFQAAAACACLAFALLIQIGTNFANDYYDHKKGADTAERVGPRRAVAMGWVRPATMRAAMWLVFAAAFLAGLTLLRFGGWPLLAIGVTSILCGIAYTGGPFPLAYNGLGDVFVFVFFGLVAVGATYFVQTGTLTLDAMLVASAIGLLSVNILLVNNYRDMETDAKAGKRTLIVRFGRGVACVQFCVSLALALGVTAVLWVRGFSAWVMLPLLLAPLAVSHARRLRRDTGPAQRIALLGDTGKLLALYALLLAAGLAM</sequence>
<keyword evidence="12" id="KW-1185">Reference proteome</keyword>
<keyword evidence="2 9" id="KW-0474">Menaquinone biosynthesis</keyword>
<evidence type="ECO:0000256" key="6">
    <source>
        <dbReference type="ARBA" id="ARBA00022692"/>
    </source>
</evidence>
<dbReference type="STRING" id="1184151.AW736_18605"/>
<keyword evidence="8 9" id="KW-0472">Membrane</keyword>
<dbReference type="NCBIfam" id="NF004751">
    <property type="entry name" value="PRK06080.1-3"/>
    <property type="match status" value="1"/>
</dbReference>
<feature type="transmembrane region" description="Helical" evidence="9">
    <location>
        <begin position="42"/>
        <end position="62"/>
    </location>
</feature>
<reference evidence="11 12" key="1">
    <citation type="submission" date="2016-01" db="EMBL/GenBank/DDBJ databases">
        <title>High potential of lignocellulose degradation of a new Verrucomicrobia species.</title>
        <authorList>
            <person name="Wang Y."/>
            <person name="Shi Y."/>
            <person name="Qiu Z."/>
            <person name="Liu S."/>
            <person name="Yang H."/>
        </authorList>
    </citation>
    <scope>NUCLEOTIDE SEQUENCE [LARGE SCALE GENOMIC DNA]</scope>
    <source>
        <strain evidence="11 12">TSB47</strain>
    </source>
</reference>
<dbReference type="PIRSF" id="PIRSF005355">
    <property type="entry name" value="UBIAD1"/>
    <property type="match status" value="1"/>
</dbReference>
<dbReference type="RefSeq" id="WP_068771807.1">
    <property type="nucleotide sequence ID" value="NZ_CP109796.1"/>
</dbReference>
<keyword evidence="5 9" id="KW-0808">Transferase</keyword>
<dbReference type="GO" id="GO:0005886">
    <property type="term" value="C:plasma membrane"/>
    <property type="evidence" value="ECO:0007669"/>
    <property type="project" value="UniProtKB-SubCell"/>
</dbReference>
<organism evidence="11 12">
    <name type="scientific">Termitidicoccus mucosus</name>
    <dbReference type="NCBI Taxonomy" id="1184151"/>
    <lineage>
        <taxon>Bacteria</taxon>
        <taxon>Pseudomonadati</taxon>
        <taxon>Verrucomicrobiota</taxon>
        <taxon>Opitutia</taxon>
        <taxon>Opitutales</taxon>
        <taxon>Opitutaceae</taxon>
        <taxon>Termitidicoccus</taxon>
    </lineage>
</organism>
<keyword evidence="7 9" id="KW-1133">Transmembrane helix</keyword>
<dbReference type="PANTHER" id="PTHR13929">
    <property type="entry name" value="1,4-DIHYDROXY-2-NAPHTHOATE OCTAPRENYLTRANSFERASE"/>
    <property type="match status" value="1"/>
</dbReference>
<dbReference type="NCBIfam" id="TIGR00751">
    <property type="entry name" value="menA"/>
    <property type="match status" value="1"/>
</dbReference>
<dbReference type="FunFam" id="1.10.357.140:FF:000016">
    <property type="entry name" value="1,4-dihydroxy-2-naphthoate octaprenyltransferase"/>
    <property type="match status" value="1"/>
</dbReference>
<feature type="transmembrane region" description="Helical" evidence="9">
    <location>
        <begin position="119"/>
        <end position="137"/>
    </location>
</feature>
<dbReference type="InterPro" id="IPR044878">
    <property type="entry name" value="UbiA_sf"/>
</dbReference>
<dbReference type="EC" id="2.5.1.74" evidence="9 10"/>
<evidence type="ECO:0000256" key="5">
    <source>
        <dbReference type="ARBA" id="ARBA00022679"/>
    </source>
</evidence>
<gene>
    <name evidence="9" type="primary">menA</name>
    <name evidence="11" type="ORF">AW736_18605</name>
</gene>
<dbReference type="HAMAP" id="MF_01937">
    <property type="entry name" value="MenA_1"/>
    <property type="match status" value="1"/>
</dbReference>
<evidence type="ECO:0000313" key="11">
    <source>
        <dbReference type="EMBL" id="OAM88086.1"/>
    </source>
</evidence>
<evidence type="ECO:0000256" key="2">
    <source>
        <dbReference type="ARBA" id="ARBA00022428"/>
    </source>
</evidence>
<dbReference type="EMBL" id="LRRQ01000144">
    <property type="protein sequence ID" value="OAM88086.1"/>
    <property type="molecule type" value="Genomic_DNA"/>
</dbReference>
<dbReference type="AlphaFoldDB" id="A0A178IGD5"/>
<keyword evidence="3 9" id="KW-1003">Cell membrane</keyword>
<feature type="transmembrane region" description="Helical" evidence="9">
    <location>
        <begin position="149"/>
        <end position="167"/>
    </location>
</feature>
<dbReference type="InterPro" id="IPR004657">
    <property type="entry name" value="MenA"/>
</dbReference>
<dbReference type="InterPro" id="IPR000537">
    <property type="entry name" value="UbiA_prenyltransferase"/>
</dbReference>
<comment type="subcellular location">
    <subcellularLocation>
        <location evidence="9">Cell membrane</location>
        <topology evidence="9">Multi-pass membrane protein</topology>
    </subcellularLocation>
    <subcellularLocation>
        <location evidence="1">Membrane</location>
        <topology evidence="1">Multi-pass membrane protein</topology>
    </subcellularLocation>
</comment>
<keyword evidence="6 9" id="KW-0812">Transmembrane</keyword>
<accession>A0A178IGD5</accession>
<evidence type="ECO:0000256" key="4">
    <source>
        <dbReference type="ARBA" id="ARBA00022519"/>
    </source>
</evidence>
<dbReference type="Gene3D" id="1.10.357.140">
    <property type="entry name" value="UbiA prenyltransferase"/>
    <property type="match status" value="1"/>
</dbReference>
<protein>
    <recommendedName>
        <fullName evidence="9 10">1,4-dihydroxy-2-naphthoate octaprenyltransferase</fullName>
        <shortName evidence="9">DHNA-octaprenyltransferase</shortName>
        <ecNumber evidence="9 10">2.5.1.74</ecNumber>
    </recommendedName>
</protein>
<dbReference type="Proteomes" id="UP000078486">
    <property type="component" value="Unassembled WGS sequence"/>
</dbReference>
<feature type="transmembrane region" description="Helical" evidence="9">
    <location>
        <begin position="96"/>
        <end position="113"/>
    </location>
</feature>
<comment type="similarity">
    <text evidence="9">Belongs to the MenA family. Type 1 subfamily.</text>
</comment>
<comment type="function">
    <text evidence="9">Conversion of 1,4-dihydroxy-2-naphthoate (DHNA) to demethylmenaquinone (DMK).</text>
</comment>
<feature type="transmembrane region" description="Helical" evidence="9">
    <location>
        <begin position="213"/>
        <end position="237"/>
    </location>
</feature>